<gene>
    <name evidence="1" type="ORF">K503DRAFT_856864</name>
</gene>
<dbReference type="InParanoid" id="A0A1B7N019"/>
<dbReference type="EMBL" id="KV448308">
    <property type="protein sequence ID" value="OAX38199.1"/>
    <property type="molecule type" value="Genomic_DNA"/>
</dbReference>
<evidence type="ECO:0000313" key="2">
    <source>
        <dbReference type="Proteomes" id="UP000092154"/>
    </source>
</evidence>
<proteinExistence type="predicted"/>
<sequence>MDDWFFPSVTYSTLLQGLESKAHLVHARRGNPPSVISCMWAFDSLCLGFLAGIEDGSGAITLVATPCYVYVLGSGGQVLRHERYDPDQPVVLPPWSRDEPLPILLHPPATNVRNKGKNIIIHTGNSTENKHRNSTTTIFDAPQSSDILEGLFALIAPTPTSRSAHHKGGPRTTMLLGSHSEGEYKRSVLGEYSCGRALEWKLRITENFHRVWAQRKKSL</sequence>
<keyword evidence="2" id="KW-1185">Reference proteome</keyword>
<evidence type="ECO:0000313" key="1">
    <source>
        <dbReference type="EMBL" id="OAX38199.1"/>
    </source>
</evidence>
<accession>A0A1B7N019</accession>
<organism evidence="1 2">
    <name type="scientific">Rhizopogon vinicolor AM-OR11-026</name>
    <dbReference type="NCBI Taxonomy" id="1314800"/>
    <lineage>
        <taxon>Eukaryota</taxon>
        <taxon>Fungi</taxon>
        <taxon>Dikarya</taxon>
        <taxon>Basidiomycota</taxon>
        <taxon>Agaricomycotina</taxon>
        <taxon>Agaricomycetes</taxon>
        <taxon>Agaricomycetidae</taxon>
        <taxon>Boletales</taxon>
        <taxon>Suillineae</taxon>
        <taxon>Rhizopogonaceae</taxon>
        <taxon>Rhizopogon</taxon>
    </lineage>
</organism>
<dbReference type="Proteomes" id="UP000092154">
    <property type="component" value="Unassembled WGS sequence"/>
</dbReference>
<protein>
    <submittedName>
        <fullName evidence="1">Uncharacterized protein</fullName>
    </submittedName>
</protein>
<dbReference type="AlphaFoldDB" id="A0A1B7N019"/>
<name>A0A1B7N019_9AGAM</name>
<reference evidence="1 2" key="1">
    <citation type="submission" date="2016-06" db="EMBL/GenBank/DDBJ databases">
        <title>Comparative genomics of the ectomycorrhizal sister species Rhizopogon vinicolor and Rhizopogon vesiculosus (Basidiomycota: Boletales) reveals a divergence of the mating type B locus.</title>
        <authorList>
            <consortium name="DOE Joint Genome Institute"/>
            <person name="Mujic A.B."/>
            <person name="Kuo A."/>
            <person name="Tritt A."/>
            <person name="Lipzen A."/>
            <person name="Chen C."/>
            <person name="Johnson J."/>
            <person name="Sharma A."/>
            <person name="Barry K."/>
            <person name="Grigoriev I.V."/>
            <person name="Spatafora J.W."/>
        </authorList>
    </citation>
    <scope>NUCLEOTIDE SEQUENCE [LARGE SCALE GENOMIC DNA]</scope>
    <source>
        <strain evidence="1 2">AM-OR11-026</strain>
    </source>
</reference>